<dbReference type="Gene3D" id="3.40.50.300">
    <property type="entry name" value="P-loop containing nucleotide triphosphate hydrolases"/>
    <property type="match status" value="1"/>
</dbReference>
<dbReference type="Pfam" id="PF02224">
    <property type="entry name" value="Cytidylate_kin"/>
    <property type="match status" value="1"/>
</dbReference>
<organism evidence="10 11">
    <name type="scientific">Candidatus Defluviibacterium haderslevense</name>
    <dbReference type="NCBI Taxonomy" id="2981993"/>
    <lineage>
        <taxon>Bacteria</taxon>
        <taxon>Pseudomonadati</taxon>
        <taxon>Bacteroidota</taxon>
        <taxon>Saprospiria</taxon>
        <taxon>Saprospirales</taxon>
        <taxon>Saprospiraceae</taxon>
        <taxon>Candidatus Defluviibacterium</taxon>
    </lineage>
</organism>
<evidence type="ECO:0000256" key="3">
    <source>
        <dbReference type="ARBA" id="ARBA00022741"/>
    </source>
</evidence>
<dbReference type="GO" id="GO:0005524">
    <property type="term" value="F:ATP binding"/>
    <property type="evidence" value="ECO:0007669"/>
    <property type="project" value="UniProtKB-UniRule"/>
</dbReference>
<keyword evidence="3 8" id="KW-0547">Nucleotide-binding</keyword>
<comment type="caution">
    <text evidence="10">The sequence shown here is derived from an EMBL/GenBank/DDBJ whole genome shotgun (WGS) entry which is preliminary data.</text>
</comment>
<evidence type="ECO:0000256" key="2">
    <source>
        <dbReference type="ARBA" id="ARBA00022679"/>
    </source>
</evidence>
<protein>
    <recommendedName>
        <fullName evidence="8">Cytidylate kinase</fullName>
        <shortName evidence="8">CK</shortName>
        <ecNumber evidence="8">2.7.4.25</ecNumber>
    </recommendedName>
    <alternativeName>
        <fullName evidence="8">Cytidine monophosphate kinase</fullName>
        <shortName evidence="8">CMP kinase</shortName>
    </alternativeName>
</protein>
<comment type="subcellular location">
    <subcellularLocation>
        <location evidence="8">Cytoplasm</location>
    </subcellularLocation>
</comment>
<evidence type="ECO:0000313" key="11">
    <source>
        <dbReference type="Proteomes" id="UP000808349"/>
    </source>
</evidence>
<dbReference type="GO" id="GO:0005829">
    <property type="term" value="C:cytosol"/>
    <property type="evidence" value="ECO:0007669"/>
    <property type="project" value="TreeGrafter"/>
</dbReference>
<sequence>MDSTKHVVIAIDGYSSCGKSTLAKDISKALHILYVDSGAMYRAITMHCLQHHINPEDKDQVIQQLERINIRLSSTLPIQVYLNNIDVSDDIRSLHVSRWVSEISAISEVRSKMVDLQRQMANHQSLVMDGRDIGTVVFPNADVKLFITADPYIRAKRRQEELIQKGNIVNLEEIMDNLIHRDHIDSTRADSPLKQASDAILIDNSNLTMSSQLELALRIIKEKLS</sequence>
<dbReference type="InterPro" id="IPR027417">
    <property type="entry name" value="P-loop_NTPase"/>
</dbReference>
<feature type="domain" description="Cytidylate kinase" evidence="9">
    <location>
        <begin position="9"/>
        <end position="221"/>
    </location>
</feature>
<dbReference type="AlphaFoldDB" id="A0A9D7XFI9"/>
<dbReference type="GO" id="GO:0015949">
    <property type="term" value="P:nucleobase-containing small molecule interconversion"/>
    <property type="evidence" value="ECO:0007669"/>
    <property type="project" value="TreeGrafter"/>
</dbReference>
<evidence type="ECO:0000256" key="5">
    <source>
        <dbReference type="ARBA" id="ARBA00022840"/>
    </source>
</evidence>
<accession>A0A9D7XFI9</accession>
<keyword evidence="8" id="KW-0963">Cytoplasm</keyword>
<evidence type="ECO:0000256" key="7">
    <source>
        <dbReference type="ARBA" id="ARBA00048478"/>
    </source>
</evidence>
<dbReference type="GO" id="GO:0036431">
    <property type="term" value="F:dCMP kinase activity"/>
    <property type="evidence" value="ECO:0007669"/>
    <property type="project" value="InterPro"/>
</dbReference>
<keyword evidence="5 8" id="KW-0067">ATP-binding</keyword>
<gene>
    <name evidence="8" type="primary">cmk</name>
    <name evidence="10" type="ORF">IPO85_14640</name>
</gene>
<dbReference type="PANTHER" id="PTHR21299">
    <property type="entry name" value="CYTIDYLATE KINASE/PANTOATE-BETA-ALANINE LIGASE"/>
    <property type="match status" value="1"/>
</dbReference>
<dbReference type="HAMAP" id="MF_00238">
    <property type="entry name" value="Cytidyl_kinase_type1"/>
    <property type="match status" value="1"/>
</dbReference>
<dbReference type="NCBIfam" id="TIGR00017">
    <property type="entry name" value="cmk"/>
    <property type="match status" value="1"/>
</dbReference>
<dbReference type="SUPFAM" id="SSF52540">
    <property type="entry name" value="P-loop containing nucleoside triphosphate hydrolases"/>
    <property type="match status" value="1"/>
</dbReference>
<keyword evidence="2 8" id="KW-0808">Transferase</keyword>
<dbReference type="CDD" id="cd02020">
    <property type="entry name" value="CMPK"/>
    <property type="match status" value="1"/>
</dbReference>
<name>A0A9D7XFI9_9BACT</name>
<dbReference type="GO" id="GO:0006220">
    <property type="term" value="P:pyrimidine nucleotide metabolic process"/>
    <property type="evidence" value="ECO:0007669"/>
    <property type="project" value="UniProtKB-UniRule"/>
</dbReference>
<reference evidence="10 11" key="1">
    <citation type="submission" date="2020-10" db="EMBL/GenBank/DDBJ databases">
        <title>Connecting structure to function with the recovery of over 1000 high-quality activated sludge metagenome-assembled genomes encoding full-length rRNA genes using long-read sequencing.</title>
        <authorList>
            <person name="Singleton C.M."/>
            <person name="Petriglieri F."/>
            <person name="Kristensen J.M."/>
            <person name="Kirkegaard R.H."/>
            <person name="Michaelsen T.Y."/>
            <person name="Andersen M.H."/>
            <person name="Karst S.M."/>
            <person name="Dueholm M.S."/>
            <person name="Nielsen P.H."/>
            <person name="Albertsen M."/>
        </authorList>
    </citation>
    <scope>NUCLEOTIDE SEQUENCE [LARGE SCALE GENOMIC DNA]</scope>
    <source>
        <strain evidence="10">Ribe_18-Q3-R11-54_BAT3C.373</strain>
    </source>
</reference>
<keyword evidence="4 8" id="KW-0418">Kinase</keyword>
<dbReference type="InterPro" id="IPR011994">
    <property type="entry name" value="Cytidylate_kinase_dom"/>
</dbReference>
<evidence type="ECO:0000256" key="6">
    <source>
        <dbReference type="ARBA" id="ARBA00047615"/>
    </source>
</evidence>
<proteinExistence type="inferred from homology"/>
<evidence type="ECO:0000313" key="10">
    <source>
        <dbReference type="EMBL" id="MBK9718721.1"/>
    </source>
</evidence>
<comment type="similarity">
    <text evidence="1 8">Belongs to the cytidylate kinase family. Type 1 subfamily.</text>
</comment>
<dbReference type="InterPro" id="IPR003136">
    <property type="entry name" value="Cytidylate_kin"/>
</dbReference>
<evidence type="ECO:0000259" key="9">
    <source>
        <dbReference type="Pfam" id="PF02224"/>
    </source>
</evidence>
<evidence type="ECO:0000256" key="4">
    <source>
        <dbReference type="ARBA" id="ARBA00022777"/>
    </source>
</evidence>
<dbReference type="EC" id="2.7.4.25" evidence="8"/>
<evidence type="ECO:0000256" key="8">
    <source>
        <dbReference type="HAMAP-Rule" id="MF_00238"/>
    </source>
</evidence>
<evidence type="ECO:0000256" key="1">
    <source>
        <dbReference type="ARBA" id="ARBA00009427"/>
    </source>
</evidence>
<dbReference type="Proteomes" id="UP000808349">
    <property type="component" value="Unassembled WGS sequence"/>
</dbReference>
<feature type="binding site" evidence="8">
    <location>
        <begin position="13"/>
        <end position="21"/>
    </location>
    <ligand>
        <name>ATP</name>
        <dbReference type="ChEBI" id="CHEBI:30616"/>
    </ligand>
</feature>
<comment type="catalytic activity">
    <reaction evidence="6 8">
        <text>dCMP + ATP = dCDP + ADP</text>
        <dbReference type="Rhea" id="RHEA:25094"/>
        <dbReference type="ChEBI" id="CHEBI:30616"/>
        <dbReference type="ChEBI" id="CHEBI:57566"/>
        <dbReference type="ChEBI" id="CHEBI:58593"/>
        <dbReference type="ChEBI" id="CHEBI:456216"/>
        <dbReference type="EC" id="2.7.4.25"/>
    </reaction>
</comment>
<comment type="catalytic activity">
    <reaction evidence="7 8">
        <text>CMP + ATP = CDP + ADP</text>
        <dbReference type="Rhea" id="RHEA:11600"/>
        <dbReference type="ChEBI" id="CHEBI:30616"/>
        <dbReference type="ChEBI" id="CHEBI:58069"/>
        <dbReference type="ChEBI" id="CHEBI:60377"/>
        <dbReference type="ChEBI" id="CHEBI:456216"/>
        <dbReference type="EC" id="2.7.4.25"/>
    </reaction>
</comment>
<dbReference type="EMBL" id="JADKFW010000012">
    <property type="protein sequence ID" value="MBK9718721.1"/>
    <property type="molecule type" value="Genomic_DNA"/>
</dbReference>
<dbReference type="PANTHER" id="PTHR21299:SF2">
    <property type="entry name" value="CYTIDYLATE KINASE"/>
    <property type="match status" value="1"/>
</dbReference>